<protein>
    <submittedName>
        <fullName evidence="2">Uncharacterized protein</fullName>
    </submittedName>
</protein>
<reference evidence="2 3" key="1">
    <citation type="submission" date="2015-07" db="EMBL/GenBank/DDBJ databases">
        <title>The genome of Eufriesea mexicana.</title>
        <authorList>
            <person name="Pan H."/>
            <person name="Kapheim K."/>
        </authorList>
    </citation>
    <scope>NUCLEOTIDE SEQUENCE [LARGE SCALE GENOMIC DNA]</scope>
    <source>
        <strain evidence="2">0111107269</strain>
        <tissue evidence="2">Whole body</tissue>
    </source>
</reference>
<name>A0A310SJE8_9HYME</name>
<dbReference type="AlphaFoldDB" id="A0A310SJE8"/>
<dbReference type="EMBL" id="KQ759767">
    <property type="protein sequence ID" value="OAD62971.1"/>
    <property type="molecule type" value="Genomic_DNA"/>
</dbReference>
<gene>
    <name evidence="2" type="ORF">WN48_06789</name>
</gene>
<organism evidence="2 3">
    <name type="scientific">Eufriesea mexicana</name>
    <dbReference type="NCBI Taxonomy" id="516756"/>
    <lineage>
        <taxon>Eukaryota</taxon>
        <taxon>Metazoa</taxon>
        <taxon>Ecdysozoa</taxon>
        <taxon>Arthropoda</taxon>
        <taxon>Hexapoda</taxon>
        <taxon>Insecta</taxon>
        <taxon>Pterygota</taxon>
        <taxon>Neoptera</taxon>
        <taxon>Endopterygota</taxon>
        <taxon>Hymenoptera</taxon>
        <taxon>Apocrita</taxon>
        <taxon>Aculeata</taxon>
        <taxon>Apoidea</taxon>
        <taxon>Anthophila</taxon>
        <taxon>Apidae</taxon>
        <taxon>Eufriesea</taxon>
    </lineage>
</organism>
<proteinExistence type="predicted"/>
<keyword evidence="3" id="KW-1185">Reference proteome</keyword>
<accession>A0A310SJE8</accession>
<feature type="region of interest" description="Disordered" evidence="1">
    <location>
        <begin position="62"/>
        <end position="95"/>
    </location>
</feature>
<evidence type="ECO:0000256" key="1">
    <source>
        <dbReference type="SAM" id="MobiDB-lite"/>
    </source>
</evidence>
<feature type="compositionally biased region" description="Polar residues" evidence="1">
    <location>
        <begin position="63"/>
        <end position="76"/>
    </location>
</feature>
<evidence type="ECO:0000313" key="2">
    <source>
        <dbReference type="EMBL" id="OAD62971.1"/>
    </source>
</evidence>
<evidence type="ECO:0000313" key="3">
    <source>
        <dbReference type="Proteomes" id="UP000250275"/>
    </source>
</evidence>
<dbReference type="Proteomes" id="UP000250275">
    <property type="component" value="Unassembled WGS sequence"/>
</dbReference>
<sequence>MSSFDTFQLIRGALRPSLAEGAPSLGEREGEADPVACKRDKAAGENETYHGLVDSACTLRPFRSNTSSKSVSQRTSVPGLLPRGSTSSRDAPRTDQPWDRLLSVILSDSGKATFQLPVGCRKILQITEFHVPNMDIAPVKFSRRSTRRVAAAYGVPSVSFQAVRNSSRPGDASFSTRMTGYEEGREEFSTVNDVCRGYEERK</sequence>